<evidence type="ECO:0000256" key="2">
    <source>
        <dbReference type="ARBA" id="ARBA00022737"/>
    </source>
</evidence>
<dbReference type="GO" id="GO:0008270">
    <property type="term" value="F:zinc ion binding"/>
    <property type="evidence" value="ECO:0007669"/>
    <property type="project" value="UniProtKB-KW"/>
</dbReference>
<dbReference type="PROSITE" id="PS00028">
    <property type="entry name" value="ZINC_FINGER_C2H2_1"/>
    <property type="match status" value="2"/>
</dbReference>
<dbReference type="InterPro" id="IPR036236">
    <property type="entry name" value="Znf_C2H2_sf"/>
</dbReference>
<keyword evidence="2" id="KW-0677">Repeat</keyword>
<keyword evidence="3 5" id="KW-0863">Zinc-finger</keyword>
<dbReference type="SUPFAM" id="SSF57667">
    <property type="entry name" value="beta-beta-alpha zinc fingers"/>
    <property type="match status" value="2"/>
</dbReference>
<keyword evidence="8" id="KW-1185">Reference proteome</keyword>
<dbReference type="Gene3D" id="3.30.160.60">
    <property type="entry name" value="Classic Zinc Finger"/>
    <property type="match status" value="2"/>
</dbReference>
<evidence type="ECO:0000256" key="1">
    <source>
        <dbReference type="ARBA" id="ARBA00022723"/>
    </source>
</evidence>
<organism evidence="7 8">
    <name type="scientific">Jimgerdemannia flammicorona</name>
    <dbReference type="NCBI Taxonomy" id="994334"/>
    <lineage>
        <taxon>Eukaryota</taxon>
        <taxon>Fungi</taxon>
        <taxon>Fungi incertae sedis</taxon>
        <taxon>Mucoromycota</taxon>
        <taxon>Mucoromycotina</taxon>
        <taxon>Endogonomycetes</taxon>
        <taxon>Endogonales</taxon>
        <taxon>Endogonaceae</taxon>
        <taxon>Jimgerdemannia</taxon>
    </lineage>
</organism>
<dbReference type="Pfam" id="PF00096">
    <property type="entry name" value="zf-C2H2"/>
    <property type="match status" value="2"/>
</dbReference>
<dbReference type="InterPro" id="IPR013087">
    <property type="entry name" value="Znf_C2H2_type"/>
</dbReference>
<dbReference type="PANTHER" id="PTHR23057:SF0">
    <property type="entry name" value="JUXTAPOSED WITH ANOTHER ZINC FINGER PROTEIN 1"/>
    <property type="match status" value="1"/>
</dbReference>
<keyword evidence="4" id="KW-0862">Zinc</keyword>
<dbReference type="SMART" id="SM00355">
    <property type="entry name" value="ZnF_C2H2"/>
    <property type="match status" value="2"/>
</dbReference>
<reference evidence="7 8" key="1">
    <citation type="journal article" date="2018" name="New Phytol.">
        <title>Phylogenomics of Endogonaceae and evolution of mycorrhizas within Mucoromycota.</title>
        <authorList>
            <person name="Chang Y."/>
            <person name="Desiro A."/>
            <person name="Na H."/>
            <person name="Sandor L."/>
            <person name="Lipzen A."/>
            <person name="Clum A."/>
            <person name="Barry K."/>
            <person name="Grigoriev I.V."/>
            <person name="Martin F.M."/>
            <person name="Stajich J.E."/>
            <person name="Smith M.E."/>
            <person name="Bonito G."/>
            <person name="Spatafora J.W."/>
        </authorList>
    </citation>
    <scope>NUCLEOTIDE SEQUENCE [LARGE SCALE GENOMIC DNA]</scope>
    <source>
        <strain evidence="7 8">AD002</strain>
    </source>
</reference>
<name>A0A433PCY1_9FUNG</name>
<feature type="non-terminal residue" evidence="7">
    <location>
        <position position="1"/>
    </location>
</feature>
<keyword evidence="1" id="KW-0479">Metal-binding</keyword>
<protein>
    <recommendedName>
        <fullName evidence="6">C2H2-type domain-containing protein</fullName>
    </recommendedName>
</protein>
<dbReference type="AlphaFoldDB" id="A0A433PCY1"/>
<evidence type="ECO:0000256" key="3">
    <source>
        <dbReference type="ARBA" id="ARBA00022771"/>
    </source>
</evidence>
<feature type="domain" description="C2H2-type" evidence="6">
    <location>
        <begin position="248"/>
        <end position="273"/>
    </location>
</feature>
<comment type="caution">
    <text evidence="7">The sequence shown here is derived from an EMBL/GenBank/DDBJ whole genome shotgun (WGS) entry which is preliminary data.</text>
</comment>
<dbReference type="EMBL" id="RBNJ01025615">
    <property type="protein sequence ID" value="RUS15391.1"/>
    <property type="molecule type" value="Genomic_DNA"/>
</dbReference>
<dbReference type="InterPro" id="IPR051580">
    <property type="entry name" value="ZnF-Chromatin_assoc"/>
</dbReference>
<evidence type="ECO:0000259" key="6">
    <source>
        <dbReference type="PROSITE" id="PS50157"/>
    </source>
</evidence>
<dbReference type="PANTHER" id="PTHR23057">
    <property type="entry name" value="JUXTAPOSED WITH ANOTHER ZINC FINGER PROTEIN 1"/>
    <property type="match status" value="1"/>
</dbReference>
<evidence type="ECO:0000256" key="5">
    <source>
        <dbReference type="PROSITE-ProRule" id="PRU00042"/>
    </source>
</evidence>
<sequence length="313" mass="34315">FYDDFQPSQYFSNDDSEDNFYPRELEAAFCRDFSCCGLVLEDLHDLLQHYEECHVRFEEDDSQGNFYEDEWSSDNSAPNSPQLANKQIHQNSINAMLKKKAAATFSDFYSDDMGISHDDSSAFDTSILRTPQTVKNSKKRNHAQFAASTLDMTPVAKKMALPPSLAAQSFADLPSGLSDEDFLAQAGALFMPTSANASLSAADKPYKCPVTGCDKAYKNPNGLKYHNQHGHCNTQSAVEGDKPCMKPYQCTIGDCGKRYKNLNGLKYHIEHAHIPAINTAAALAGVGLPSPLSTPMSSPIGSPIQTPLSPPLN</sequence>
<dbReference type="GO" id="GO:0005634">
    <property type="term" value="C:nucleus"/>
    <property type="evidence" value="ECO:0007669"/>
    <property type="project" value="TreeGrafter"/>
</dbReference>
<accession>A0A433PCY1</accession>
<feature type="domain" description="C2H2-type" evidence="6">
    <location>
        <begin position="206"/>
        <end position="236"/>
    </location>
</feature>
<proteinExistence type="predicted"/>
<dbReference type="Proteomes" id="UP000274822">
    <property type="component" value="Unassembled WGS sequence"/>
</dbReference>
<evidence type="ECO:0000256" key="4">
    <source>
        <dbReference type="ARBA" id="ARBA00022833"/>
    </source>
</evidence>
<evidence type="ECO:0000313" key="7">
    <source>
        <dbReference type="EMBL" id="RUS15391.1"/>
    </source>
</evidence>
<evidence type="ECO:0000313" key="8">
    <source>
        <dbReference type="Proteomes" id="UP000274822"/>
    </source>
</evidence>
<dbReference type="PROSITE" id="PS50157">
    <property type="entry name" value="ZINC_FINGER_C2H2_2"/>
    <property type="match status" value="2"/>
</dbReference>
<gene>
    <name evidence="7" type="ORF">BC938DRAFT_476971</name>
</gene>